<reference evidence="3 4" key="1">
    <citation type="journal article" date="2019" name="Int. J. Syst. Evol. Microbiol.">
        <title>The Global Catalogue of Microorganisms (GCM) 10K type strain sequencing project: providing services to taxonomists for standard genome sequencing and annotation.</title>
        <authorList>
            <consortium name="The Broad Institute Genomics Platform"/>
            <consortium name="The Broad Institute Genome Sequencing Center for Infectious Disease"/>
            <person name="Wu L."/>
            <person name="Ma J."/>
        </authorList>
    </citation>
    <scope>NUCLEOTIDE SEQUENCE [LARGE SCALE GENOMIC DNA]</scope>
    <source>
        <strain evidence="3 4">JCM 3106</strain>
    </source>
</reference>
<dbReference type="PANTHER" id="PTHR11487:SF0">
    <property type="entry name" value="S-ACYL FATTY ACID SYNTHASE THIOESTERASE, MEDIUM CHAIN"/>
    <property type="match status" value="1"/>
</dbReference>
<evidence type="ECO:0000259" key="2">
    <source>
        <dbReference type="Pfam" id="PF00975"/>
    </source>
</evidence>
<keyword evidence="3" id="KW-0378">Hydrolase</keyword>
<keyword evidence="4" id="KW-1185">Reference proteome</keyword>
<protein>
    <submittedName>
        <fullName evidence="3">Alpha/beta fold hydrolase</fullName>
    </submittedName>
</protein>
<evidence type="ECO:0000256" key="1">
    <source>
        <dbReference type="ARBA" id="ARBA00007169"/>
    </source>
</evidence>
<dbReference type="Gene3D" id="3.40.50.1820">
    <property type="entry name" value="alpha/beta hydrolase"/>
    <property type="match status" value="1"/>
</dbReference>
<dbReference type="InterPro" id="IPR012223">
    <property type="entry name" value="TEII"/>
</dbReference>
<comment type="caution">
    <text evidence="3">The sequence shown here is derived from an EMBL/GenBank/DDBJ whole genome shotgun (WGS) entry which is preliminary data.</text>
</comment>
<organism evidence="3 4">
    <name type="scientific">Streptosporangium longisporum</name>
    <dbReference type="NCBI Taxonomy" id="46187"/>
    <lineage>
        <taxon>Bacteria</taxon>
        <taxon>Bacillati</taxon>
        <taxon>Actinomycetota</taxon>
        <taxon>Actinomycetes</taxon>
        <taxon>Streptosporangiales</taxon>
        <taxon>Streptosporangiaceae</taxon>
        <taxon>Streptosporangium</taxon>
    </lineage>
</organism>
<dbReference type="GO" id="GO:0016787">
    <property type="term" value="F:hydrolase activity"/>
    <property type="evidence" value="ECO:0007669"/>
    <property type="project" value="UniProtKB-KW"/>
</dbReference>
<accession>A0ABN3Y761</accession>
<gene>
    <name evidence="3" type="ORF">GCM10017559_53470</name>
</gene>
<dbReference type="InterPro" id="IPR001031">
    <property type="entry name" value="Thioesterase"/>
</dbReference>
<feature type="domain" description="Thioesterase" evidence="2">
    <location>
        <begin position="13"/>
        <end position="232"/>
    </location>
</feature>
<dbReference type="Pfam" id="PF00975">
    <property type="entry name" value="Thioesterase"/>
    <property type="match status" value="1"/>
</dbReference>
<evidence type="ECO:0000313" key="4">
    <source>
        <dbReference type="Proteomes" id="UP001499930"/>
    </source>
</evidence>
<dbReference type="SUPFAM" id="SSF53474">
    <property type="entry name" value="alpha/beta-Hydrolases"/>
    <property type="match status" value="1"/>
</dbReference>
<dbReference type="Proteomes" id="UP001499930">
    <property type="component" value="Unassembled WGS sequence"/>
</dbReference>
<comment type="similarity">
    <text evidence="1">Belongs to the thioesterase family.</text>
</comment>
<sequence length="249" mass="26743">MSARFGVGRPRLRLICFPQAGGSAGAFGPWRQYLPQGVELVPVDLPGRGSRIDEPVPDALEPLVEALLTGLRDEFTMPYALFGHSFGAVLAYELTLRIERLGLRPPSALLASGSRAPHLPLDREPVAGGDDAQLVAWLQNGDGLPPELLDFPDFLRDLLRAVRGDMALAEGYRIPRPVPVSCPLFTLAGAEDHVATVPQVEPWAGYTSSAHRMRVLPGGHAFPQTHPEATLAAVLGALTEIGALEKAER</sequence>
<name>A0ABN3Y761_9ACTN</name>
<dbReference type="PANTHER" id="PTHR11487">
    <property type="entry name" value="THIOESTERASE"/>
    <property type="match status" value="1"/>
</dbReference>
<proteinExistence type="inferred from homology"/>
<dbReference type="InterPro" id="IPR029058">
    <property type="entry name" value="AB_hydrolase_fold"/>
</dbReference>
<evidence type="ECO:0000313" key="3">
    <source>
        <dbReference type="EMBL" id="GAA3021840.1"/>
    </source>
</evidence>
<dbReference type="EMBL" id="BAAAWD010000014">
    <property type="protein sequence ID" value="GAA3021840.1"/>
    <property type="molecule type" value="Genomic_DNA"/>
</dbReference>